<gene>
    <name evidence="1" type="ORF">LM010_10235</name>
</gene>
<name>A0A5P8JR88_9LACO</name>
<sequence length="138" mass="15171">MSRTPETRAWRAATASAAKSLGIGFHAIGHNARAESLGSIVQYLMMDTNPAGKSAEDKIKQLIGSANRLGDYETYECHGDKDLEMANRLIKLCDGPFRGVGYDAIEKALVDICYEIDYQSMSMGYSSQDYANTFLEVT</sequence>
<reference evidence="1 2" key="1">
    <citation type="submission" date="2019-10" db="EMBL/GenBank/DDBJ databases">
        <title>Genome sequencing of Lactobacillus manihotivorans.</title>
        <authorList>
            <person name="Kim K."/>
        </authorList>
    </citation>
    <scope>NUCLEOTIDE SEQUENCE [LARGE SCALE GENOMIC DNA]</scope>
    <source>
        <strain evidence="1 2">LM010</strain>
    </source>
</reference>
<evidence type="ECO:0000313" key="2">
    <source>
        <dbReference type="Proteomes" id="UP000388452"/>
    </source>
</evidence>
<dbReference type="RefSeq" id="WP_054717069.1">
    <property type="nucleotide sequence ID" value="NZ_CP045068.1"/>
</dbReference>
<dbReference type="Proteomes" id="UP000388452">
    <property type="component" value="Chromosome"/>
</dbReference>
<evidence type="ECO:0000313" key="1">
    <source>
        <dbReference type="EMBL" id="QFQ91777.1"/>
    </source>
</evidence>
<organism evidence="1 2">
    <name type="scientific">Lacticaseibacillus manihotivorans</name>
    <dbReference type="NCBI Taxonomy" id="88233"/>
    <lineage>
        <taxon>Bacteria</taxon>
        <taxon>Bacillati</taxon>
        <taxon>Bacillota</taxon>
        <taxon>Bacilli</taxon>
        <taxon>Lactobacillales</taxon>
        <taxon>Lactobacillaceae</taxon>
        <taxon>Lacticaseibacillus</taxon>
    </lineage>
</organism>
<accession>A0A5P8JR88</accession>
<dbReference type="AlphaFoldDB" id="A0A5P8JR88"/>
<proteinExistence type="predicted"/>
<dbReference type="EMBL" id="CP045068">
    <property type="protein sequence ID" value="QFQ91777.1"/>
    <property type="molecule type" value="Genomic_DNA"/>
</dbReference>
<protein>
    <submittedName>
        <fullName evidence="1">Uncharacterized protein</fullName>
    </submittedName>
</protein>